<dbReference type="RefSeq" id="WP_249972636.1">
    <property type="nucleotide sequence ID" value="NZ_JAMFLZ010000003.1"/>
</dbReference>
<evidence type="ECO:0000313" key="4">
    <source>
        <dbReference type="Proteomes" id="UP001165381"/>
    </source>
</evidence>
<organism evidence="3 4">
    <name type="scientific">Jejuia spongiicola</name>
    <dbReference type="NCBI Taxonomy" id="2942207"/>
    <lineage>
        <taxon>Bacteria</taxon>
        <taxon>Pseudomonadati</taxon>
        <taxon>Bacteroidota</taxon>
        <taxon>Flavobacteriia</taxon>
        <taxon>Flavobacteriales</taxon>
        <taxon>Flavobacteriaceae</taxon>
        <taxon>Jejuia</taxon>
    </lineage>
</organism>
<keyword evidence="1" id="KW-0175">Coiled coil</keyword>
<protein>
    <submittedName>
        <fullName evidence="3">Tail fiber protein</fullName>
    </submittedName>
</protein>
<feature type="signal peptide" evidence="2">
    <location>
        <begin position="1"/>
        <end position="20"/>
    </location>
</feature>
<name>A0ABT0QCW6_9FLAO</name>
<dbReference type="EMBL" id="JAMFLZ010000003">
    <property type="protein sequence ID" value="MCL6294841.1"/>
    <property type="molecule type" value="Genomic_DNA"/>
</dbReference>
<evidence type="ECO:0000313" key="3">
    <source>
        <dbReference type="EMBL" id="MCL6294841.1"/>
    </source>
</evidence>
<proteinExistence type="predicted"/>
<evidence type="ECO:0000256" key="1">
    <source>
        <dbReference type="SAM" id="Coils"/>
    </source>
</evidence>
<comment type="caution">
    <text evidence="3">The sequence shown here is derived from an EMBL/GenBank/DDBJ whole genome shotgun (WGS) entry which is preliminary data.</text>
</comment>
<gene>
    <name evidence="3" type="ORF">M3P09_07540</name>
</gene>
<feature type="coiled-coil region" evidence="1">
    <location>
        <begin position="314"/>
        <end position="341"/>
    </location>
</feature>
<keyword evidence="4" id="KW-1185">Reference proteome</keyword>
<keyword evidence="2" id="KW-0732">Signal</keyword>
<evidence type="ECO:0000256" key="2">
    <source>
        <dbReference type="SAM" id="SignalP"/>
    </source>
</evidence>
<dbReference type="Proteomes" id="UP001165381">
    <property type="component" value="Unassembled WGS sequence"/>
</dbReference>
<sequence>MKKILIIFILSLFTVTQLNAQTNTFPTSGNVGIGTTTPAYELTVNGTTYSTYFKAKSLVYETFHSSYPDGVQKSHINQWNRLSLGLLTTGNYFSIEDWTAGSSGIKYLFSAKLNGNIGLGTLTPLSRLHLYKGDSGGVPHSYSDITIEDNDNGMISILTPSNKYGYFGFADENDDYVGGMEYYHGTNKLTFRVNNHASDMTIDSGGNVGIGTTSPDAKLAVKGNIHTNEVKVDLLGAVAPDYVFYKDYDLKTLTEVENYITKEGHLPNIPSAKEMEVNGLLLKEMNLKLLEKIEELILYTIQQEKEIKTSKNETTALKSEVENQKIINKNLEQRLQKIEALLNSIKQ</sequence>
<feature type="chain" id="PRO_5045526748" evidence="2">
    <location>
        <begin position="21"/>
        <end position="347"/>
    </location>
</feature>
<reference evidence="3" key="1">
    <citation type="submission" date="2022-05" db="EMBL/GenBank/DDBJ databases">
        <authorList>
            <person name="Park J.-S."/>
        </authorList>
    </citation>
    <scope>NUCLEOTIDE SEQUENCE</scope>
    <source>
        <strain evidence="3">2012CJ34-3</strain>
    </source>
</reference>
<accession>A0ABT0QCW6</accession>